<evidence type="ECO:0000256" key="3">
    <source>
        <dbReference type="ARBA" id="ARBA00022692"/>
    </source>
</evidence>
<feature type="transmembrane region" description="Helical" evidence="6">
    <location>
        <begin position="255"/>
        <end position="278"/>
    </location>
</feature>
<protein>
    <submittedName>
        <fullName evidence="7">NCS1 family transporter</fullName>
    </submittedName>
</protein>
<feature type="transmembrane region" description="Helical" evidence="6">
    <location>
        <begin position="405"/>
        <end position="427"/>
    </location>
</feature>
<feature type="transmembrane region" description="Helical" evidence="6">
    <location>
        <begin position="336"/>
        <end position="356"/>
    </location>
</feature>
<sequence>MPENDFCIHTAFKRTGDMNSPTDAVVPNNKHRLPRSDTVATTQDVHTPASSAAHAGSGDHLLEAAILPVWLNQRTIGFFSFIWMWIGMAVIIATFQLGAGGVAGLPLLQVVAIIFLANLVLGVVMSLTADIGTEHGLSFAVYLRAPFGLKGTHLPAVSRGVVAAIWFGVQTYLGALALNGIVEYLWGLDNWVLWYVLFAVIQIINTALGIRAVELLASIAAPCIVAISVWMYFTLDVLAETQGINIWTFVGDQDVAVLGLFFANMAFWSALAVDIPNLTRFLKTPGGTRSFFQRNKNVFVAQFLALPATQAWIALIGGVSFIAAGDWNPVTVIQGQGGGLTLIALLAMVILAQWSTNNAANLIPAALTFINAGAPKVSYPVALVIAGVIGTASMPWLILDNLFTFLSYYGAVLSAVGGIMVADYYLLRRRRLNVPALYDPDGQFRFRGGFNPAGIIAWIIGGGLALVFLEYAYAVGFSAALVVYVVLMKAWVLRRYPQEEITSGYADRFLATSVGRNWVYTEQGHFERLETADIPDSALKREDR</sequence>
<dbReference type="PANTHER" id="PTHR30618">
    <property type="entry name" value="NCS1 FAMILY PURINE/PYRIMIDINE TRANSPORTER"/>
    <property type="match status" value="1"/>
</dbReference>
<evidence type="ECO:0000256" key="5">
    <source>
        <dbReference type="ARBA" id="ARBA00023136"/>
    </source>
</evidence>
<name>A0ABS9RXZ5_9GAMM</name>
<dbReference type="PANTHER" id="PTHR30618:SF0">
    <property type="entry name" value="PURINE-URACIL PERMEASE NCS1"/>
    <property type="match status" value="1"/>
</dbReference>
<evidence type="ECO:0000313" key="8">
    <source>
        <dbReference type="Proteomes" id="UP001202117"/>
    </source>
</evidence>
<gene>
    <name evidence="7" type="ORF">MKP05_16540</name>
</gene>
<comment type="subcellular location">
    <subcellularLocation>
        <location evidence="1">Membrane</location>
        <topology evidence="1">Multi-pass membrane protein</topology>
    </subcellularLocation>
</comment>
<comment type="caution">
    <text evidence="7">The sequence shown here is derived from an EMBL/GenBank/DDBJ whole genome shotgun (WGS) entry which is preliminary data.</text>
</comment>
<keyword evidence="4 6" id="KW-1133">Transmembrane helix</keyword>
<dbReference type="EMBL" id="JAKVPY010000022">
    <property type="protein sequence ID" value="MCH4564711.1"/>
    <property type="molecule type" value="Genomic_DNA"/>
</dbReference>
<comment type="similarity">
    <text evidence="2">Belongs to the purine-cytosine permease (2.A.39) family.</text>
</comment>
<feature type="transmembrane region" description="Helical" evidence="6">
    <location>
        <begin position="377"/>
        <end position="399"/>
    </location>
</feature>
<feature type="transmembrane region" description="Helical" evidence="6">
    <location>
        <begin position="107"/>
        <end position="129"/>
    </location>
</feature>
<proteinExistence type="inferred from homology"/>
<feature type="transmembrane region" description="Helical" evidence="6">
    <location>
        <begin position="475"/>
        <end position="493"/>
    </location>
</feature>
<reference evidence="7 8" key="1">
    <citation type="submission" date="2022-02" db="EMBL/GenBank/DDBJ databases">
        <title>Halomonas fukangensis sp. nov., a halophilic bacterium isolated from a bulk soil of Kalidium foliatum at Fukang.</title>
        <authorList>
            <person name="Huang Y."/>
        </authorList>
    </citation>
    <scope>NUCLEOTIDE SEQUENCE [LARGE SCALE GENOMIC DNA]</scope>
    <source>
        <strain evidence="7 8">EGI 63088</strain>
    </source>
</reference>
<dbReference type="CDD" id="cd10323">
    <property type="entry name" value="SLC-NCS1sbd"/>
    <property type="match status" value="1"/>
</dbReference>
<evidence type="ECO:0000256" key="2">
    <source>
        <dbReference type="ARBA" id="ARBA00008974"/>
    </source>
</evidence>
<keyword evidence="3 6" id="KW-0812">Transmembrane</keyword>
<accession>A0ABS9RXZ5</accession>
<feature type="transmembrane region" description="Helical" evidence="6">
    <location>
        <begin position="76"/>
        <end position="95"/>
    </location>
</feature>
<keyword evidence="8" id="KW-1185">Reference proteome</keyword>
<dbReference type="InterPro" id="IPR045225">
    <property type="entry name" value="Uracil/uridine/allantoin_perm"/>
</dbReference>
<feature type="transmembrane region" description="Helical" evidence="6">
    <location>
        <begin position="160"/>
        <end position="186"/>
    </location>
</feature>
<feature type="transmembrane region" description="Helical" evidence="6">
    <location>
        <begin position="215"/>
        <end position="235"/>
    </location>
</feature>
<evidence type="ECO:0000256" key="1">
    <source>
        <dbReference type="ARBA" id="ARBA00004141"/>
    </source>
</evidence>
<evidence type="ECO:0000256" key="4">
    <source>
        <dbReference type="ARBA" id="ARBA00022989"/>
    </source>
</evidence>
<dbReference type="InterPro" id="IPR001248">
    <property type="entry name" value="Pur-cyt_permease"/>
</dbReference>
<feature type="transmembrane region" description="Helical" evidence="6">
    <location>
        <begin position="192"/>
        <end position="208"/>
    </location>
</feature>
<dbReference type="Proteomes" id="UP001202117">
    <property type="component" value="Unassembled WGS sequence"/>
</dbReference>
<feature type="transmembrane region" description="Helical" evidence="6">
    <location>
        <begin position="299"/>
        <end position="324"/>
    </location>
</feature>
<feature type="transmembrane region" description="Helical" evidence="6">
    <location>
        <begin position="448"/>
        <end position="469"/>
    </location>
</feature>
<organism evidence="7 8">
    <name type="scientific">Halomonas flagellata</name>
    <dbReference type="NCBI Taxonomy" id="2920385"/>
    <lineage>
        <taxon>Bacteria</taxon>
        <taxon>Pseudomonadati</taxon>
        <taxon>Pseudomonadota</taxon>
        <taxon>Gammaproteobacteria</taxon>
        <taxon>Oceanospirillales</taxon>
        <taxon>Halomonadaceae</taxon>
        <taxon>Halomonas</taxon>
    </lineage>
</organism>
<evidence type="ECO:0000256" key="6">
    <source>
        <dbReference type="SAM" id="Phobius"/>
    </source>
</evidence>
<keyword evidence="5 6" id="KW-0472">Membrane</keyword>
<dbReference type="Pfam" id="PF02133">
    <property type="entry name" value="Transp_cyt_pur"/>
    <property type="match status" value="1"/>
</dbReference>
<dbReference type="Gene3D" id="1.10.4160.10">
    <property type="entry name" value="Hydantoin permease"/>
    <property type="match status" value="1"/>
</dbReference>
<evidence type="ECO:0000313" key="7">
    <source>
        <dbReference type="EMBL" id="MCH4564711.1"/>
    </source>
</evidence>